<protein>
    <recommendedName>
        <fullName evidence="1">diguanylate cyclase</fullName>
        <ecNumber evidence="1">2.7.7.65</ecNumber>
    </recommendedName>
</protein>
<dbReference type="NCBIfam" id="TIGR00254">
    <property type="entry name" value="GGDEF"/>
    <property type="match status" value="1"/>
</dbReference>
<dbReference type="CDD" id="cd01949">
    <property type="entry name" value="GGDEF"/>
    <property type="match status" value="1"/>
</dbReference>
<dbReference type="PROSITE" id="PS50887">
    <property type="entry name" value="GGDEF"/>
    <property type="match status" value="1"/>
</dbReference>
<dbReference type="InterPro" id="IPR029787">
    <property type="entry name" value="Nucleotide_cyclase"/>
</dbReference>
<dbReference type="EMBL" id="BSSV01000002">
    <property type="protein sequence ID" value="GLX85011.1"/>
    <property type="molecule type" value="Genomic_DNA"/>
</dbReference>
<accession>A0ABQ6HEU4</accession>
<dbReference type="Gene3D" id="3.30.70.270">
    <property type="match status" value="1"/>
</dbReference>
<dbReference type="Proteomes" id="UP001157134">
    <property type="component" value="Unassembled WGS sequence"/>
</dbReference>
<keyword evidence="6" id="KW-1185">Reference proteome</keyword>
<dbReference type="RefSeq" id="WP_284296725.1">
    <property type="nucleotide sequence ID" value="NZ_BSSV01000002.1"/>
</dbReference>
<dbReference type="InterPro" id="IPR043128">
    <property type="entry name" value="Rev_trsase/Diguanyl_cyclase"/>
</dbReference>
<evidence type="ECO:0000259" key="4">
    <source>
        <dbReference type="PROSITE" id="PS50887"/>
    </source>
</evidence>
<sequence>MKLIDRFDRYITALFFATIFAVVTTSYFTFKTVIATYNKQQQEVTIPLFSWINTEVISPFTLSKYMAQDPLLIELVEQQALDEQRLQKYLNVASMDNKLRAFIALEKHNVLLDSDGLKLNFQHEDAEWYQRIKALEHNFIADIGDSEDPTLFYDVKMFNDEGHFIGFTGVGVDLDSFAEKLATFKNQFGFEVYFVDEENNITLSTNGLMKTESHHRRDELININSFPWYQSYLHSIDSDANEFTYNAEKEIFTVTHLDIEELRWKVFVVAPSATSQKTFWLILMSRFGVFVLVALVLYLAFFSIIEVFKKDIVADANVDNLTGLPNRSFVQWKFKYLLENYKEIAVIVADIDHFKSINDTHGHIVGDNILKRIAKLLCADLRSRDITARWGGEEFVLILPNTGLDQAIEICERLRVNIEASQFYGEHKKQPFNVTMSFGISIETTKGLEFKHFIEHADKALYDAKENGRNRVEVA</sequence>
<organism evidence="5 6">
    <name type="scientific">Thalassotalea loyana</name>
    <dbReference type="NCBI Taxonomy" id="280483"/>
    <lineage>
        <taxon>Bacteria</taxon>
        <taxon>Pseudomonadati</taxon>
        <taxon>Pseudomonadota</taxon>
        <taxon>Gammaproteobacteria</taxon>
        <taxon>Alteromonadales</taxon>
        <taxon>Colwelliaceae</taxon>
        <taxon>Thalassotalea</taxon>
    </lineage>
</organism>
<dbReference type="PANTHER" id="PTHR45138">
    <property type="entry name" value="REGULATORY COMPONENTS OF SENSORY TRANSDUCTION SYSTEM"/>
    <property type="match status" value="1"/>
</dbReference>
<dbReference type="PANTHER" id="PTHR45138:SF9">
    <property type="entry name" value="DIGUANYLATE CYCLASE DGCM-RELATED"/>
    <property type="match status" value="1"/>
</dbReference>
<comment type="caution">
    <text evidence="5">The sequence shown here is derived from an EMBL/GenBank/DDBJ whole genome shotgun (WGS) entry which is preliminary data.</text>
</comment>
<evidence type="ECO:0000256" key="1">
    <source>
        <dbReference type="ARBA" id="ARBA00012528"/>
    </source>
</evidence>
<evidence type="ECO:0000256" key="2">
    <source>
        <dbReference type="ARBA" id="ARBA00034247"/>
    </source>
</evidence>
<proteinExistence type="predicted"/>
<feature type="domain" description="GGDEF" evidence="4">
    <location>
        <begin position="342"/>
        <end position="475"/>
    </location>
</feature>
<evidence type="ECO:0000313" key="5">
    <source>
        <dbReference type="EMBL" id="GLX85011.1"/>
    </source>
</evidence>
<gene>
    <name evidence="5" type="ORF">tloyanaT_12630</name>
</gene>
<keyword evidence="3" id="KW-1133">Transmembrane helix</keyword>
<reference evidence="5 6" key="1">
    <citation type="submission" date="2023-03" db="EMBL/GenBank/DDBJ databases">
        <title>Thalassotalea loyana LMG 22536T draft genome sequence.</title>
        <authorList>
            <person name="Sawabe T."/>
        </authorList>
    </citation>
    <scope>NUCLEOTIDE SEQUENCE [LARGE SCALE GENOMIC DNA]</scope>
    <source>
        <strain evidence="5 6">LMG 22536</strain>
    </source>
</reference>
<evidence type="ECO:0000313" key="6">
    <source>
        <dbReference type="Proteomes" id="UP001157134"/>
    </source>
</evidence>
<dbReference type="InterPro" id="IPR050469">
    <property type="entry name" value="Diguanylate_Cyclase"/>
</dbReference>
<dbReference type="SUPFAM" id="SSF55073">
    <property type="entry name" value="Nucleotide cyclase"/>
    <property type="match status" value="1"/>
</dbReference>
<dbReference type="SMART" id="SM00267">
    <property type="entry name" value="GGDEF"/>
    <property type="match status" value="1"/>
</dbReference>
<feature type="transmembrane region" description="Helical" evidence="3">
    <location>
        <begin position="12"/>
        <end position="30"/>
    </location>
</feature>
<feature type="transmembrane region" description="Helical" evidence="3">
    <location>
        <begin position="279"/>
        <end position="301"/>
    </location>
</feature>
<keyword evidence="3" id="KW-0472">Membrane</keyword>
<dbReference type="InterPro" id="IPR000160">
    <property type="entry name" value="GGDEF_dom"/>
</dbReference>
<keyword evidence="3" id="KW-0812">Transmembrane</keyword>
<dbReference type="CDD" id="cd18773">
    <property type="entry name" value="PDC1_HK_sensor"/>
    <property type="match status" value="1"/>
</dbReference>
<comment type="catalytic activity">
    <reaction evidence="2">
        <text>2 GTP = 3',3'-c-di-GMP + 2 diphosphate</text>
        <dbReference type="Rhea" id="RHEA:24898"/>
        <dbReference type="ChEBI" id="CHEBI:33019"/>
        <dbReference type="ChEBI" id="CHEBI:37565"/>
        <dbReference type="ChEBI" id="CHEBI:58805"/>
        <dbReference type="EC" id="2.7.7.65"/>
    </reaction>
</comment>
<evidence type="ECO:0000256" key="3">
    <source>
        <dbReference type="SAM" id="Phobius"/>
    </source>
</evidence>
<name>A0ABQ6HEU4_9GAMM</name>
<dbReference type="EC" id="2.7.7.65" evidence="1"/>
<dbReference type="Pfam" id="PF00990">
    <property type="entry name" value="GGDEF"/>
    <property type="match status" value="1"/>
</dbReference>